<reference evidence="2 3" key="1">
    <citation type="submission" date="2018-03" db="EMBL/GenBank/DDBJ databases">
        <title>The draft genome of Mesorhizobium soli JCM 19897.</title>
        <authorList>
            <person name="Li L."/>
            <person name="Liu L."/>
            <person name="Liang L."/>
            <person name="Wang T."/>
            <person name="Zhang X."/>
        </authorList>
    </citation>
    <scope>NUCLEOTIDE SEQUENCE [LARGE SCALE GENOMIC DNA]</scope>
    <source>
        <strain evidence="2 3">JCM 19897</strain>
    </source>
</reference>
<name>A0A2P7SGF4_9HYPH</name>
<sequence>MTQGIEPAEILRRYHAAINALDFDAIEAMFAADIVYSSGGIGGIVSGRDSVMAAFRAYFEQYPDQHAEDEAVETLSATMARSIWTLRATNAQTGTSYSRQGTETVTIDGSGKIVRVAVEG</sequence>
<dbReference type="RefSeq" id="WP_106723850.1">
    <property type="nucleotide sequence ID" value="NZ_PXYL01000004.1"/>
</dbReference>
<dbReference type="InterPro" id="IPR032710">
    <property type="entry name" value="NTF2-like_dom_sf"/>
</dbReference>
<proteinExistence type="predicted"/>
<keyword evidence="3" id="KW-1185">Reference proteome</keyword>
<dbReference type="SUPFAM" id="SSF54427">
    <property type="entry name" value="NTF2-like"/>
    <property type="match status" value="1"/>
</dbReference>
<evidence type="ECO:0000259" key="1">
    <source>
        <dbReference type="Pfam" id="PF12680"/>
    </source>
</evidence>
<evidence type="ECO:0000313" key="3">
    <source>
        <dbReference type="Proteomes" id="UP000240653"/>
    </source>
</evidence>
<dbReference type="Proteomes" id="UP000240653">
    <property type="component" value="Unassembled WGS sequence"/>
</dbReference>
<dbReference type="Gene3D" id="3.10.450.50">
    <property type="match status" value="1"/>
</dbReference>
<dbReference type="AlphaFoldDB" id="A0A2P7SGF4"/>
<dbReference type="Pfam" id="PF12680">
    <property type="entry name" value="SnoaL_2"/>
    <property type="match status" value="1"/>
</dbReference>
<accession>A0A2P7SGF4</accession>
<dbReference type="OrthoDB" id="8380550at2"/>
<dbReference type="EMBL" id="PXYL01000004">
    <property type="protein sequence ID" value="PSJ61421.1"/>
    <property type="molecule type" value="Genomic_DNA"/>
</dbReference>
<dbReference type="InterPro" id="IPR037401">
    <property type="entry name" value="SnoaL-like"/>
</dbReference>
<protein>
    <submittedName>
        <fullName evidence="2">DUF4440 domain-containing protein</fullName>
    </submittedName>
</protein>
<evidence type="ECO:0000313" key="2">
    <source>
        <dbReference type="EMBL" id="PSJ61421.1"/>
    </source>
</evidence>
<comment type="caution">
    <text evidence="2">The sequence shown here is derived from an EMBL/GenBank/DDBJ whole genome shotgun (WGS) entry which is preliminary data.</text>
</comment>
<organism evidence="2 3">
    <name type="scientific">Pseudaminobacter soli</name>
    <name type="common">ex Li et al. 2025</name>
    <dbReference type="NCBI Taxonomy" id="1295366"/>
    <lineage>
        <taxon>Bacteria</taxon>
        <taxon>Pseudomonadati</taxon>
        <taxon>Pseudomonadota</taxon>
        <taxon>Alphaproteobacteria</taxon>
        <taxon>Hyphomicrobiales</taxon>
        <taxon>Phyllobacteriaceae</taxon>
        <taxon>Pseudaminobacter</taxon>
    </lineage>
</organism>
<feature type="domain" description="SnoaL-like" evidence="1">
    <location>
        <begin position="11"/>
        <end position="116"/>
    </location>
</feature>
<gene>
    <name evidence="2" type="ORF">C7I85_10195</name>
</gene>